<feature type="region of interest" description="Disordered" evidence="5">
    <location>
        <begin position="1"/>
        <end position="59"/>
    </location>
</feature>
<feature type="compositionally biased region" description="Basic and acidic residues" evidence="5">
    <location>
        <begin position="1083"/>
        <end position="1093"/>
    </location>
</feature>
<name>A0A9W7BKA6_9STRA</name>
<feature type="compositionally biased region" description="Acidic residues" evidence="5">
    <location>
        <begin position="1069"/>
        <end position="1082"/>
    </location>
</feature>
<evidence type="ECO:0000256" key="2">
    <source>
        <dbReference type="ARBA" id="ARBA00022692"/>
    </source>
</evidence>
<dbReference type="Proteomes" id="UP001162640">
    <property type="component" value="Unassembled WGS sequence"/>
</dbReference>
<dbReference type="PROSITE" id="PS00018">
    <property type="entry name" value="EF_HAND_1"/>
    <property type="match status" value="1"/>
</dbReference>
<keyword evidence="4 6" id="KW-0472">Membrane</keyword>
<comment type="subcellular location">
    <subcellularLocation>
        <location evidence="1">Membrane</location>
        <topology evidence="1">Multi-pass membrane protein</topology>
    </subcellularLocation>
</comment>
<feature type="compositionally biased region" description="Gly residues" evidence="5">
    <location>
        <begin position="1268"/>
        <end position="1277"/>
    </location>
</feature>
<dbReference type="EMBL" id="BLQM01000484">
    <property type="protein sequence ID" value="GMH91986.1"/>
    <property type="molecule type" value="Genomic_DNA"/>
</dbReference>
<protein>
    <recommendedName>
        <fullName evidence="7">Polycystin cation channel PKD1/PKD2 domain-containing protein</fullName>
    </recommendedName>
</protein>
<feature type="region of interest" description="Disordered" evidence="5">
    <location>
        <begin position="1014"/>
        <end position="1035"/>
    </location>
</feature>
<feature type="region of interest" description="Disordered" evidence="5">
    <location>
        <begin position="1146"/>
        <end position="1290"/>
    </location>
</feature>
<gene>
    <name evidence="8" type="ORF">TL16_g12213</name>
</gene>
<feature type="region of interest" description="Disordered" evidence="5">
    <location>
        <begin position="1047"/>
        <end position="1113"/>
    </location>
</feature>
<sequence length="1290" mass="141572">MSTPPRRPPNVNTSFNPPDQKQVSPLDSVNSISHRPDLDYEDDFDEKTPNSLTSSGSSGLLKAKAKSIIEVNKVDRESGVHFADAKDHSPHSPRRASATTPRQQRRHTENKRFFDADHASPVLITQQAMMRLKEQIDDTDSYFNLVQFIIFLILYMLVLYNQVGVNSGSRELKMSIRTRLFSEGGAISDWITAGGEEFSYDGTLFDEQEEGPVNYFNEPSEFTKWFAYDILNQIFVSSTSSRNSTTFAADNEVIAGVLLKQTRVSPGTCSSTKFFGLKTCGSVEAQSSDPFGIDYTFVTGHPLYNSSGVPSDYYADSDIYMSSTTETEIPYGFFYDQKNPTKIDDDKVINFGSRPAATVDSYPVMFTRSMSRSRVGELITYVDENYVDSYTTSVSAIIYAYDTQLELFSYIKVEATKVENSERWKLEVEIESIDPVVYSEDSDDTLRAVLEFFYFLSLIGLFFRELLELRDSMRQYGGFVGLVVYATNFGNMIDCGNYALQVMSNFAWLSFSLMVMDWTPKIEYSIYNDENAIHHPLKAGDGMLSATQTMYDIQNFVSARKIHSTLASLSLIMSCIQLVKNLDFHPRMGLITRTIAHAAGAMLFFFTLFFSVVVVYSFMGVIQYGSTMDNFQDLLYSMQTMLIMLLGEFLDSKEVMDEVDQSITNLFFWTYYMICYFILMNAFLAIIVEAYEQTKRGFDSVSHTDAIWNMIHQVQGILKYKEPVCGKFHVPNGELSEVLSWILGINLEDQDDSNDEPPPMVVGRPEAFKDLTEDDIPMSSRAVVIRKRDGDTFEDHTVTESGERIFFSQNHLMRAIMNSSAKPATHHDENVEDIVVAKIVAYNIIERFGMQADINEDGEVTNAELLSMKADARHGNNGLNFAGAALANRAKKFAEQAEALATQAAATTGIDHIANDAARKLSGAGHGLKDFNNLVGDGLVGATQRVVKKTGGTVVLSAAAAGVVGGLGAVGGAFEGGANMMKRGSQFVARRRSTSTEGSAKVHEITPATKVASGLKVDEEEKEKERQGKEIEMQELEAYGLETRVEKKEKKVRHQHQDPGMALPGGVNFEDDDDDEDEFEDSMESHEHDHEEDGGGGGGGGGGVKFAGLSNAEDNYSSGKFRKTGVGGSNGGLADAKAFANRTLVDNDNDGETDVGHIKFAGSTKEGGNYSSGKFRMTGVGAQGLAGEEEEEEEEDDDDDDEFGNGGVVKFGKSAGGHGGVGKKFRATGVGAHGLAGAKKFQVDNEEEEDEDEETGLIGGPRVAAAAAGGGGKGGGGRGDHNRDLEMGAP</sequence>
<proteinExistence type="predicted"/>
<evidence type="ECO:0000256" key="1">
    <source>
        <dbReference type="ARBA" id="ARBA00004141"/>
    </source>
</evidence>
<dbReference type="Pfam" id="PF08016">
    <property type="entry name" value="PKD_channel"/>
    <property type="match status" value="1"/>
</dbReference>
<feature type="transmembrane region" description="Helical" evidence="6">
    <location>
        <begin position="141"/>
        <end position="160"/>
    </location>
</feature>
<dbReference type="InterPro" id="IPR013122">
    <property type="entry name" value="PKD1_2_channel"/>
</dbReference>
<feature type="region of interest" description="Disordered" evidence="5">
    <location>
        <begin position="82"/>
        <end position="112"/>
    </location>
</feature>
<evidence type="ECO:0000256" key="5">
    <source>
        <dbReference type="SAM" id="MobiDB-lite"/>
    </source>
</evidence>
<feature type="compositionally biased region" description="Acidic residues" evidence="5">
    <location>
        <begin position="1187"/>
        <end position="1203"/>
    </location>
</feature>
<dbReference type="GO" id="GO:0016020">
    <property type="term" value="C:membrane"/>
    <property type="evidence" value="ECO:0007669"/>
    <property type="project" value="UniProtKB-SubCell"/>
</dbReference>
<evidence type="ECO:0000256" key="3">
    <source>
        <dbReference type="ARBA" id="ARBA00022989"/>
    </source>
</evidence>
<accession>A0A9W7BKA6</accession>
<feature type="compositionally biased region" description="Gly residues" evidence="5">
    <location>
        <begin position="1204"/>
        <end position="1220"/>
    </location>
</feature>
<dbReference type="InterPro" id="IPR051223">
    <property type="entry name" value="Polycystin"/>
</dbReference>
<evidence type="ECO:0000313" key="8">
    <source>
        <dbReference type="EMBL" id="GMH91986.1"/>
    </source>
</evidence>
<evidence type="ECO:0000256" key="4">
    <source>
        <dbReference type="ARBA" id="ARBA00023136"/>
    </source>
</evidence>
<feature type="compositionally biased region" description="Gly residues" evidence="5">
    <location>
        <begin position="1095"/>
        <end position="1105"/>
    </location>
</feature>
<feature type="compositionally biased region" description="Basic and acidic residues" evidence="5">
    <location>
        <begin position="1278"/>
        <end position="1290"/>
    </location>
</feature>
<evidence type="ECO:0000259" key="7">
    <source>
        <dbReference type="Pfam" id="PF08016"/>
    </source>
</evidence>
<dbReference type="InterPro" id="IPR018247">
    <property type="entry name" value="EF_Hand_1_Ca_BS"/>
</dbReference>
<feature type="transmembrane region" description="Helical" evidence="6">
    <location>
        <begin position="670"/>
        <end position="688"/>
    </location>
</feature>
<feature type="transmembrane region" description="Helical" evidence="6">
    <location>
        <begin position="634"/>
        <end position="650"/>
    </location>
</feature>
<organism evidence="8 9">
    <name type="scientific">Triparma laevis f. inornata</name>
    <dbReference type="NCBI Taxonomy" id="1714386"/>
    <lineage>
        <taxon>Eukaryota</taxon>
        <taxon>Sar</taxon>
        <taxon>Stramenopiles</taxon>
        <taxon>Ochrophyta</taxon>
        <taxon>Bolidophyceae</taxon>
        <taxon>Parmales</taxon>
        <taxon>Triparmaceae</taxon>
        <taxon>Triparma</taxon>
    </lineage>
</organism>
<feature type="domain" description="Polycystin cation channel PKD1/PKD2" evidence="7">
    <location>
        <begin position="549"/>
        <end position="693"/>
    </location>
</feature>
<feature type="compositionally biased region" description="Polar residues" evidence="5">
    <location>
        <begin position="10"/>
        <end position="33"/>
    </location>
</feature>
<keyword evidence="2 6" id="KW-0812">Transmembrane</keyword>
<evidence type="ECO:0000256" key="6">
    <source>
        <dbReference type="SAM" id="Phobius"/>
    </source>
</evidence>
<feature type="transmembrane region" description="Helical" evidence="6">
    <location>
        <begin position="599"/>
        <end position="622"/>
    </location>
</feature>
<keyword evidence="3 6" id="KW-1133">Transmembrane helix</keyword>
<feature type="compositionally biased region" description="Basic and acidic residues" evidence="5">
    <location>
        <begin position="1016"/>
        <end position="1032"/>
    </location>
</feature>
<feature type="transmembrane region" description="Helical" evidence="6">
    <location>
        <begin position="954"/>
        <end position="974"/>
    </location>
</feature>
<dbReference type="PANTHER" id="PTHR10877:SF183">
    <property type="entry name" value="AT14535P-RELATED"/>
    <property type="match status" value="1"/>
</dbReference>
<feature type="compositionally biased region" description="Acidic residues" evidence="5">
    <location>
        <begin position="1244"/>
        <end position="1255"/>
    </location>
</feature>
<dbReference type="PANTHER" id="PTHR10877">
    <property type="entry name" value="POLYCYSTIN FAMILY MEMBER"/>
    <property type="match status" value="1"/>
</dbReference>
<dbReference type="Gene3D" id="1.10.287.70">
    <property type="match status" value="1"/>
</dbReference>
<reference evidence="9" key="1">
    <citation type="journal article" date="2023" name="Commun. Biol.">
        <title>Genome analysis of Parmales, the sister group of diatoms, reveals the evolutionary specialization of diatoms from phago-mixotrophs to photoautotrophs.</title>
        <authorList>
            <person name="Ban H."/>
            <person name="Sato S."/>
            <person name="Yoshikawa S."/>
            <person name="Yamada K."/>
            <person name="Nakamura Y."/>
            <person name="Ichinomiya M."/>
            <person name="Sato N."/>
            <person name="Blanc-Mathieu R."/>
            <person name="Endo H."/>
            <person name="Kuwata A."/>
            <person name="Ogata H."/>
        </authorList>
    </citation>
    <scope>NUCLEOTIDE SEQUENCE [LARGE SCALE GENOMIC DNA]</scope>
</reference>
<comment type="caution">
    <text evidence="8">The sequence shown here is derived from an EMBL/GenBank/DDBJ whole genome shotgun (WGS) entry which is preliminary data.</text>
</comment>
<evidence type="ECO:0000313" key="9">
    <source>
        <dbReference type="Proteomes" id="UP001162640"/>
    </source>
</evidence>